<sequence length="353" mass="39956">MHASKIALYHDLIEHLRSIVGRRDRNSLNQALVLTVGSIFGAAQTTLLRIVHHCGTNYAIPCVVRSADAETFRDVYLAAPQDGYPLDSREDYATCCRAGAPMSIERDEIGIHLFPLEHRDEVHALLELQRDRPLDANEMHLMEDLLGLFLDHLALIDYAESDTLTGLLNRKTFDENLSRMLAHAGNDAVGEASQDRRHLKPGDVSNWLAMVDIDHFKRINDEHGHIIGDEVLLLIAQAMRRAFRFNDQLFRFGGEEFVSVLQLTDRDDARHVLERFRKHIEASVFPIVGRVTISIGFTRVDELDTPTELVGRADQALYFAKRNGRNRVECYEDLVASGQYVVAHPARPAVELF</sequence>
<dbReference type="Proteomes" id="UP000198607">
    <property type="component" value="Unassembled WGS sequence"/>
</dbReference>
<organism evidence="4 5">
    <name type="scientific">Propionivibrio dicarboxylicus</name>
    <dbReference type="NCBI Taxonomy" id="83767"/>
    <lineage>
        <taxon>Bacteria</taxon>
        <taxon>Pseudomonadati</taxon>
        <taxon>Pseudomonadota</taxon>
        <taxon>Betaproteobacteria</taxon>
        <taxon>Rhodocyclales</taxon>
        <taxon>Rhodocyclaceae</taxon>
        <taxon>Propionivibrio</taxon>
    </lineage>
</organism>
<keyword evidence="5" id="KW-1185">Reference proteome</keyword>
<dbReference type="PROSITE" id="PS50887">
    <property type="entry name" value="GGDEF"/>
    <property type="match status" value="1"/>
</dbReference>
<dbReference type="SMART" id="SM00267">
    <property type="entry name" value="GGDEF"/>
    <property type="match status" value="1"/>
</dbReference>
<dbReference type="InterPro" id="IPR050469">
    <property type="entry name" value="Diguanylate_Cyclase"/>
</dbReference>
<dbReference type="EC" id="2.7.7.65" evidence="1"/>
<evidence type="ECO:0000313" key="4">
    <source>
        <dbReference type="EMBL" id="SDI11999.1"/>
    </source>
</evidence>
<comment type="catalytic activity">
    <reaction evidence="2">
        <text>2 GTP = 3',3'-c-di-GMP + 2 diphosphate</text>
        <dbReference type="Rhea" id="RHEA:24898"/>
        <dbReference type="ChEBI" id="CHEBI:33019"/>
        <dbReference type="ChEBI" id="CHEBI:37565"/>
        <dbReference type="ChEBI" id="CHEBI:58805"/>
        <dbReference type="EC" id="2.7.7.65"/>
    </reaction>
</comment>
<protein>
    <recommendedName>
        <fullName evidence="1">diguanylate cyclase</fullName>
        <ecNumber evidence="1">2.7.7.65</ecNumber>
    </recommendedName>
</protein>
<gene>
    <name evidence="4" type="ORF">SAMN05660652_02884</name>
</gene>
<dbReference type="GO" id="GO:0043709">
    <property type="term" value="P:cell adhesion involved in single-species biofilm formation"/>
    <property type="evidence" value="ECO:0007669"/>
    <property type="project" value="TreeGrafter"/>
</dbReference>
<dbReference type="CDD" id="cd01949">
    <property type="entry name" value="GGDEF"/>
    <property type="match status" value="1"/>
</dbReference>
<evidence type="ECO:0000313" key="5">
    <source>
        <dbReference type="Proteomes" id="UP000198607"/>
    </source>
</evidence>
<dbReference type="InterPro" id="IPR000160">
    <property type="entry name" value="GGDEF_dom"/>
</dbReference>
<dbReference type="FunFam" id="3.30.70.270:FF:000001">
    <property type="entry name" value="Diguanylate cyclase domain protein"/>
    <property type="match status" value="1"/>
</dbReference>
<proteinExistence type="predicted"/>
<dbReference type="Gene3D" id="3.30.70.270">
    <property type="match status" value="1"/>
</dbReference>
<evidence type="ECO:0000256" key="1">
    <source>
        <dbReference type="ARBA" id="ARBA00012528"/>
    </source>
</evidence>
<dbReference type="GO" id="GO:0052621">
    <property type="term" value="F:diguanylate cyclase activity"/>
    <property type="evidence" value="ECO:0007669"/>
    <property type="project" value="UniProtKB-EC"/>
</dbReference>
<feature type="domain" description="GGDEF" evidence="3">
    <location>
        <begin position="204"/>
        <end position="333"/>
    </location>
</feature>
<dbReference type="STRING" id="83767.SAMN05660652_02884"/>
<dbReference type="AlphaFoldDB" id="A0A1G8HZ88"/>
<dbReference type="NCBIfam" id="TIGR00254">
    <property type="entry name" value="GGDEF"/>
    <property type="match status" value="1"/>
</dbReference>
<accession>A0A1G8HZ88</accession>
<dbReference type="EMBL" id="FNCY01000013">
    <property type="protein sequence ID" value="SDI11999.1"/>
    <property type="molecule type" value="Genomic_DNA"/>
</dbReference>
<dbReference type="GO" id="GO:1902201">
    <property type="term" value="P:negative regulation of bacterial-type flagellum-dependent cell motility"/>
    <property type="evidence" value="ECO:0007669"/>
    <property type="project" value="TreeGrafter"/>
</dbReference>
<dbReference type="InterPro" id="IPR029787">
    <property type="entry name" value="Nucleotide_cyclase"/>
</dbReference>
<dbReference type="PANTHER" id="PTHR45138">
    <property type="entry name" value="REGULATORY COMPONENTS OF SENSORY TRANSDUCTION SYSTEM"/>
    <property type="match status" value="1"/>
</dbReference>
<evidence type="ECO:0000256" key="2">
    <source>
        <dbReference type="ARBA" id="ARBA00034247"/>
    </source>
</evidence>
<dbReference type="InterPro" id="IPR043128">
    <property type="entry name" value="Rev_trsase/Diguanyl_cyclase"/>
</dbReference>
<dbReference type="GO" id="GO:0005886">
    <property type="term" value="C:plasma membrane"/>
    <property type="evidence" value="ECO:0007669"/>
    <property type="project" value="TreeGrafter"/>
</dbReference>
<name>A0A1G8HZ88_9RHOO</name>
<dbReference type="RefSeq" id="WP_091938604.1">
    <property type="nucleotide sequence ID" value="NZ_FNCY01000013.1"/>
</dbReference>
<dbReference type="SUPFAM" id="SSF55073">
    <property type="entry name" value="Nucleotide cyclase"/>
    <property type="match status" value="1"/>
</dbReference>
<dbReference type="OrthoDB" id="9813903at2"/>
<evidence type="ECO:0000259" key="3">
    <source>
        <dbReference type="PROSITE" id="PS50887"/>
    </source>
</evidence>
<dbReference type="Pfam" id="PF00990">
    <property type="entry name" value="GGDEF"/>
    <property type="match status" value="1"/>
</dbReference>
<reference evidence="4 5" key="1">
    <citation type="submission" date="2016-10" db="EMBL/GenBank/DDBJ databases">
        <authorList>
            <person name="de Groot N.N."/>
        </authorList>
    </citation>
    <scope>NUCLEOTIDE SEQUENCE [LARGE SCALE GENOMIC DNA]</scope>
    <source>
        <strain evidence="4 5">DSM 5885</strain>
    </source>
</reference>
<dbReference type="PANTHER" id="PTHR45138:SF9">
    <property type="entry name" value="DIGUANYLATE CYCLASE DGCM-RELATED"/>
    <property type="match status" value="1"/>
</dbReference>